<evidence type="ECO:0000256" key="5">
    <source>
        <dbReference type="ARBA" id="ARBA00022679"/>
    </source>
</evidence>
<comment type="pathway">
    <text evidence="2 13">tRNA modification; tRNA-queuosine biosynthesis.</text>
</comment>
<evidence type="ECO:0000256" key="9">
    <source>
        <dbReference type="ARBA" id="ARBA00061210"/>
    </source>
</evidence>
<dbReference type="UniPathway" id="UPA00392"/>
<evidence type="ECO:0000256" key="4">
    <source>
        <dbReference type="ARBA" id="ARBA00022490"/>
    </source>
</evidence>
<comment type="similarity">
    <text evidence="9 13">Belongs to the QueA family.</text>
</comment>
<evidence type="ECO:0000256" key="6">
    <source>
        <dbReference type="ARBA" id="ARBA00022691"/>
    </source>
</evidence>
<protein>
    <recommendedName>
        <fullName evidence="11 13">S-adenosylmethionine:tRNA ribosyltransferase-isomerase</fullName>
        <ecNumber evidence="10 13">2.4.99.17</ecNumber>
    </recommendedName>
    <alternativeName>
        <fullName evidence="12 13">Queuosine biosynthesis protein QueA</fullName>
    </alternativeName>
</protein>
<proteinExistence type="inferred from homology"/>
<name>A0A2A4TB98_9DELT</name>
<dbReference type="PANTHER" id="PTHR30307">
    <property type="entry name" value="S-ADENOSYLMETHIONINE:TRNA RIBOSYLTRANSFERASE-ISOMERASE"/>
    <property type="match status" value="1"/>
</dbReference>
<evidence type="ECO:0000256" key="10">
    <source>
        <dbReference type="ARBA" id="ARBA00066503"/>
    </source>
</evidence>
<keyword evidence="6 13" id="KW-0949">S-adenosyl-L-methionine</keyword>
<evidence type="ECO:0000313" key="15">
    <source>
        <dbReference type="Proteomes" id="UP000218113"/>
    </source>
</evidence>
<evidence type="ECO:0000256" key="2">
    <source>
        <dbReference type="ARBA" id="ARBA00004691"/>
    </source>
</evidence>
<evidence type="ECO:0000256" key="3">
    <source>
        <dbReference type="ARBA" id="ARBA00011245"/>
    </source>
</evidence>
<dbReference type="EMBL" id="NVSR01000003">
    <property type="protein sequence ID" value="PCI30599.1"/>
    <property type="molecule type" value="Genomic_DNA"/>
</dbReference>
<keyword evidence="7 13" id="KW-0671">Queuosine biosynthesis</keyword>
<dbReference type="InterPro" id="IPR042118">
    <property type="entry name" value="QueA_dom1"/>
</dbReference>
<dbReference type="SUPFAM" id="SSF111337">
    <property type="entry name" value="QueA-like"/>
    <property type="match status" value="1"/>
</dbReference>
<dbReference type="InterPro" id="IPR003699">
    <property type="entry name" value="QueA"/>
</dbReference>
<evidence type="ECO:0000313" key="14">
    <source>
        <dbReference type="EMBL" id="PCI30599.1"/>
    </source>
</evidence>
<sequence length="348" mass="39289">MNYSISDYTYELPDRLIAQKPASPRDSSRMLVLNKESQEDLHQAFRELPDFLEENSILVVNNSRVIPARLPGQRETGGAIEALLVQEEALGIWKCKVKNAARIKPGERLAFCQGAIQARLVKKLPDGTCLLQFQDATNLYPALEQHGFAPLPPYIRKARQEEGLRTEDLTTYQTIFAQEYGAVAAPTAGLHFSPQVMDRIREKGIEVLEVTLHVGLGTFEPIRVDDVRQHQMHEERYEISKEVAERITQAKRTGQKVIAVGTTSARTLEAAWQEDHLVSGMGSTDIFIYPPYQFQVVDQLLTNFHLPESTLLMLVSALAGKERMMAAYQGAVEQDYRFYSYGDCMLIQ</sequence>
<keyword evidence="5 13" id="KW-0808">Transferase</keyword>
<dbReference type="Proteomes" id="UP000218113">
    <property type="component" value="Unassembled WGS sequence"/>
</dbReference>
<evidence type="ECO:0000256" key="12">
    <source>
        <dbReference type="ARBA" id="ARBA00076160"/>
    </source>
</evidence>
<dbReference type="InterPro" id="IPR042119">
    <property type="entry name" value="QueA_dom2"/>
</dbReference>
<dbReference type="FunFam" id="2.40.10.240:FF:000002">
    <property type="entry name" value="S-adenosylmethionine:tRNA ribosyltransferase-isomerase"/>
    <property type="match status" value="1"/>
</dbReference>
<dbReference type="AlphaFoldDB" id="A0A2A4TB98"/>
<keyword evidence="4 13" id="KW-0963">Cytoplasm</keyword>
<comment type="catalytic activity">
    <reaction evidence="8 13">
        <text>7-aminomethyl-7-carbaguanosine(34) in tRNA + S-adenosyl-L-methionine = epoxyqueuosine(34) in tRNA + adenine + L-methionine + 2 H(+)</text>
        <dbReference type="Rhea" id="RHEA:32155"/>
        <dbReference type="Rhea" id="RHEA-COMP:10342"/>
        <dbReference type="Rhea" id="RHEA-COMP:18582"/>
        <dbReference type="ChEBI" id="CHEBI:15378"/>
        <dbReference type="ChEBI" id="CHEBI:16708"/>
        <dbReference type="ChEBI" id="CHEBI:57844"/>
        <dbReference type="ChEBI" id="CHEBI:59789"/>
        <dbReference type="ChEBI" id="CHEBI:82833"/>
        <dbReference type="ChEBI" id="CHEBI:194443"/>
        <dbReference type="EC" id="2.4.99.17"/>
    </reaction>
</comment>
<comment type="caution">
    <text evidence="14">The sequence shown here is derived from an EMBL/GenBank/DDBJ whole genome shotgun (WGS) entry which is preliminary data.</text>
</comment>
<dbReference type="NCBIfam" id="TIGR00113">
    <property type="entry name" value="queA"/>
    <property type="match status" value="1"/>
</dbReference>
<evidence type="ECO:0000256" key="11">
    <source>
        <dbReference type="ARBA" id="ARBA00069325"/>
    </source>
</evidence>
<dbReference type="HAMAP" id="MF_00113">
    <property type="entry name" value="QueA"/>
    <property type="match status" value="1"/>
</dbReference>
<dbReference type="EC" id="2.4.99.17" evidence="10 13"/>
<dbReference type="NCBIfam" id="NF001140">
    <property type="entry name" value="PRK00147.1"/>
    <property type="match status" value="1"/>
</dbReference>
<evidence type="ECO:0000256" key="13">
    <source>
        <dbReference type="HAMAP-Rule" id="MF_00113"/>
    </source>
</evidence>
<dbReference type="Pfam" id="PF02547">
    <property type="entry name" value="Queuosine_synth"/>
    <property type="match status" value="1"/>
</dbReference>
<keyword evidence="14" id="KW-0413">Isomerase</keyword>
<evidence type="ECO:0000256" key="1">
    <source>
        <dbReference type="ARBA" id="ARBA00004496"/>
    </source>
</evidence>
<comment type="function">
    <text evidence="13">Transfers and isomerizes the ribose moiety from AdoMet to the 7-aminomethyl group of 7-deazaguanine (preQ1-tRNA) to give epoxyqueuosine (oQ-tRNA).</text>
</comment>
<dbReference type="Gene3D" id="2.40.10.240">
    <property type="entry name" value="QueA-like"/>
    <property type="match status" value="1"/>
</dbReference>
<dbReference type="GO" id="GO:0051075">
    <property type="term" value="F:S-adenosylmethionine:tRNA ribosyltransferase-isomerase activity"/>
    <property type="evidence" value="ECO:0007669"/>
    <property type="project" value="UniProtKB-EC"/>
</dbReference>
<evidence type="ECO:0000256" key="7">
    <source>
        <dbReference type="ARBA" id="ARBA00022785"/>
    </source>
</evidence>
<reference evidence="15" key="1">
    <citation type="submission" date="2017-08" db="EMBL/GenBank/DDBJ databases">
        <title>A dynamic microbial community with high functional redundancy inhabits the cold, oxic subseafloor aquifer.</title>
        <authorList>
            <person name="Tully B.J."/>
            <person name="Wheat C.G."/>
            <person name="Glazer B.T."/>
            <person name="Huber J.A."/>
        </authorList>
    </citation>
    <scope>NUCLEOTIDE SEQUENCE [LARGE SCALE GENOMIC DNA]</scope>
</reference>
<dbReference type="GO" id="GO:0005737">
    <property type="term" value="C:cytoplasm"/>
    <property type="evidence" value="ECO:0007669"/>
    <property type="project" value="UniProtKB-SubCell"/>
</dbReference>
<gene>
    <name evidence="13" type="primary">queA</name>
    <name evidence="14" type="ORF">COB67_01220</name>
</gene>
<accession>A0A2A4TB98</accession>
<organism evidence="14 15">
    <name type="scientific">SAR324 cluster bacterium</name>
    <dbReference type="NCBI Taxonomy" id="2024889"/>
    <lineage>
        <taxon>Bacteria</taxon>
        <taxon>Deltaproteobacteria</taxon>
        <taxon>SAR324 cluster</taxon>
    </lineage>
</organism>
<dbReference type="GO" id="GO:0008616">
    <property type="term" value="P:tRNA queuosine(34) biosynthetic process"/>
    <property type="evidence" value="ECO:0007669"/>
    <property type="project" value="UniProtKB-UniRule"/>
</dbReference>
<dbReference type="PANTHER" id="PTHR30307:SF0">
    <property type="entry name" value="S-ADENOSYLMETHIONINE:TRNA RIBOSYLTRANSFERASE-ISOMERASE"/>
    <property type="match status" value="1"/>
</dbReference>
<evidence type="ECO:0000256" key="8">
    <source>
        <dbReference type="ARBA" id="ARBA00052751"/>
    </source>
</evidence>
<comment type="subunit">
    <text evidence="3 13">Monomer.</text>
</comment>
<dbReference type="FunFam" id="3.40.1780.10:FF:000001">
    <property type="entry name" value="S-adenosylmethionine:tRNA ribosyltransferase-isomerase"/>
    <property type="match status" value="1"/>
</dbReference>
<dbReference type="InterPro" id="IPR036100">
    <property type="entry name" value="QueA_sf"/>
</dbReference>
<dbReference type="Gene3D" id="3.40.1780.10">
    <property type="entry name" value="QueA-like"/>
    <property type="match status" value="1"/>
</dbReference>
<comment type="subcellular location">
    <subcellularLocation>
        <location evidence="1 13">Cytoplasm</location>
    </subcellularLocation>
</comment>